<evidence type="ECO:0000313" key="3">
    <source>
        <dbReference type="Proteomes" id="UP000009062"/>
    </source>
</evidence>
<gene>
    <name evidence="2" type="ordered locus">Pogu_1195</name>
</gene>
<keyword evidence="1" id="KW-0472">Membrane</keyword>
<accession>H6Q8R7</accession>
<dbReference type="HOGENOM" id="CLU_2433993_0_0_2"/>
<keyword evidence="1" id="KW-1133">Transmembrane helix</keyword>
<keyword evidence="1" id="KW-0812">Transmembrane</keyword>
<dbReference type="AlphaFoldDB" id="H6Q8R7"/>
<feature type="transmembrane region" description="Helical" evidence="1">
    <location>
        <begin position="6"/>
        <end position="27"/>
    </location>
</feature>
<protein>
    <submittedName>
        <fullName evidence="2">Uncharacterized protein</fullName>
    </submittedName>
</protein>
<evidence type="ECO:0000256" key="1">
    <source>
        <dbReference type="SAM" id="Phobius"/>
    </source>
</evidence>
<organism evidence="2 3">
    <name type="scientific">Pyrobaculum oguniense (strain DSM 13380 / JCM 10595 / TE7)</name>
    <dbReference type="NCBI Taxonomy" id="698757"/>
    <lineage>
        <taxon>Archaea</taxon>
        <taxon>Thermoproteota</taxon>
        <taxon>Thermoprotei</taxon>
        <taxon>Thermoproteales</taxon>
        <taxon>Thermoproteaceae</taxon>
        <taxon>Pyrobaculum</taxon>
    </lineage>
</organism>
<dbReference type="KEGG" id="pog:Pogu_1195"/>
<reference evidence="2 3" key="1">
    <citation type="journal article" date="2012" name="Stand. Genomic Sci.">
        <title>Complete genome sequence of Pyrobaculum oguniense.</title>
        <authorList>
            <person name="Bernick D.L."/>
            <person name="Karplus K."/>
            <person name="Lui L.M."/>
            <person name="Coker J.K."/>
            <person name="Murphy J.N."/>
            <person name="Chan P.P."/>
            <person name="Cozen A.E."/>
            <person name="Lowe T.M."/>
        </authorList>
    </citation>
    <scope>NUCLEOTIDE SEQUENCE [LARGE SCALE GENOMIC DNA]</scope>
    <source>
        <strain evidence="2 3">TE7</strain>
    </source>
</reference>
<sequence>MFDAGGVWLVDISFMLAGAFGLTRSYGSGDIYKNMVRACAIADVGMELTLGVWCGWAGGQMGRRSLRGSPERRPFCLPVGWPFASAYFDR</sequence>
<evidence type="ECO:0000313" key="2">
    <source>
        <dbReference type="EMBL" id="AFA39222.1"/>
    </source>
</evidence>
<proteinExistence type="predicted"/>
<name>H6Q8R7_PYROT</name>
<dbReference type="Proteomes" id="UP000009062">
    <property type="component" value="Chromosome"/>
</dbReference>
<keyword evidence="3" id="KW-1185">Reference proteome</keyword>
<dbReference type="EMBL" id="CP003316">
    <property type="protein sequence ID" value="AFA39222.1"/>
    <property type="molecule type" value="Genomic_DNA"/>
</dbReference>